<dbReference type="OrthoDB" id="272141at2759"/>
<evidence type="ECO:0000259" key="7">
    <source>
        <dbReference type="PROSITE" id="PS50011"/>
    </source>
</evidence>
<dbReference type="Pfam" id="PF00069">
    <property type="entry name" value="Pkinase"/>
    <property type="match status" value="1"/>
</dbReference>
<name>A0A5C5FNA6_9BASI</name>
<dbReference type="SUPFAM" id="SSF56112">
    <property type="entry name" value="Protein kinase-like (PK-like)"/>
    <property type="match status" value="1"/>
</dbReference>
<dbReference type="CDD" id="cd14137">
    <property type="entry name" value="STKc_GSK3"/>
    <property type="match status" value="1"/>
</dbReference>
<protein>
    <submittedName>
        <fullName evidence="8">Kinase-like domain-containing protein</fullName>
    </submittedName>
</protein>
<dbReference type="InterPro" id="IPR050591">
    <property type="entry name" value="GSK-3"/>
</dbReference>
<dbReference type="Gene3D" id="1.10.510.10">
    <property type="entry name" value="Transferase(Phosphotransferase) domain 1"/>
    <property type="match status" value="1"/>
</dbReference>
<dbReference type="GO" id="GO:0005524">
    <property type="term" value="F:ATP binding"/>
    <property type="evidence" value="ECO:0007669"/>
    <property type="project" value="UniProtKB-KW"/>
</dbReference>
<comment type="caution">
    <text evidence="8">The sequence shown here is derived from an EMBL/GenBank/DDBJ whole genome shotgun (WGS) entry which is preliminary data.</text>
</comment>
<dbReference type="PROSITE" id="PS00108">
    <property type="entry name" value="PROTEIN_KINASE_ST"/>
    <property type="match status" value="1"/>
</dbReference>
<evidence type="ECO:0000256" key="6">
    <source>
        <dbReference type="ARBA" id="ARBA00022840"/>
    </source>
</evidence>
<dbReference type="InterPro" id="IPR039192">
    <property type="entry name" value="STKc_GSK3"/>
</dbReference>
<evidence type="ECO:0000256" key="2">
    <source>
        <dbReference type="ARBA" id="ARBA00022527"/>
    </source>
</evidence>
<dbReference type="AlphaFoldDB" id="A0A5C5FNA6"/>
<proteinExistence type="inferred from homology"/>
<dbReference type="InterPro" id="IPR011009">
    <property type="entry name" value="Kinase-like_dom_sf"/>
</dbReference>
<sequence>MTAEQAAQQAVASPSVHRLKATRPVTGDRVTIAYRRLGDAGHGSFGVVIKAELLQGGSGVVAIKRTKQDRRFKNRELQIMCAVDHPNVVKLRLFWLEASPDDEDETFLYLVLEFVPQTLYRVYRSFVKRGERVPELLVQLYSYQLLRALSYLHSLGICHRDVKPHNLMCDPDSGRLVLIDFGSAKVLKPDEANVAYTCSRFYRAPELILGATLYTDLWALGCVLAELLAGQVFFPGRDGIDQLVEIVKVLGSPTVREIKAMHPSYQNPDFLLVDPVPFSSLLPHASPAALDLLASLLVYTPRFRPSAAQALSHPFFDDLRRGNLRPLSSAANGSLAVGAERQSQGWGLVMPNGKKVKAPLFDFSAQELSVRPDLVRILVPSHARAALLAGPEHIDVERFEPVDLAPLRLWLE</sequence>
<dbReference type="GO" id="GO:0004712">
    <property type="term" value="F:protein serine/threonine/tyrosine kinase activity"/>
    <property type="evidence" value="ECO:0007669"/>
    <property type="project" value="TreeGrafter"/>
</dbReference>
<dbReference type="GO" id="GO:0030154">
    <property type="term" value="P:cell differentiation"/>
    <property type="evidence" value="ECO:0007669"/>
    <property type="project" value="TreeGrafter"/>
</dbReference>
<dbReference type="PROSITE" id="PS50011">
    <property type="entry name" value="PROTEIN_KINASE_DOM"/>
    <property type="match status" value="1"/>
</dbReference>
<dbReference type="EMBL" id="SOZI01000144">
    <property type="protein sequence ID" value="TNY18328.1"/>
    <property type="molecule type" value="Genomic_DNA"/>
</dbReference>
<evidence type="ECO:0000256" key="1">
    <source>
        <dbReference type="ARBA" id="ARBA00005527"/>
    </source>
</evidence>
<comment type="similarity">
    <text evidence="1">Belongs to the protein kinase superfamily. CMGC Ser/Thr protein kinase family. GSK-3 subfamily.</text>
</comment>
<accession>A0A5C5FNA6</accession>
<dbReference type="PANTHER" id="PTHR24057:SF0">
    <property type="entry name" value="PROTEIN KINASE SHAGGY-RELATED"/>
    <property type="match status" value="1"/>
</dbReference>
<gene>
    <name evidence="8" type="ORF">DMC30DRAFT_412402</name>
</gene>
<evidence type="ECO:0000256" key="5">
    <source>
        <dbReference type="ARBA" id="ARBA00022777"/>
    </source>
</evidence>
<dbReference type="PANTHER" id="PTHR24057">
    <property type="entry name" value="GLYCOGEN SYNTHASE KINASE-3 ALPHA"/>
    <property type="match status" value="1"/>
</dbReference>
<evidence type="ECO:0000313" key="9">
    <source>
        <dbReference type="Proteomes" id="UP000311382"/>
    </source>
</evidence>
<keyword evidence="5 8" id="KW-0418">Kinase</keyword>
<keyword evidence="9" id="KW-1185">Reference proteome</keyword>
<dbReference type="SMART" id="SM00220">
    <property type="entry name" value="S_TKc"/>
    <property type="match status" value="1"/>
</dbReference>
<dbReference type="Proteomes" id="UP000311382">
    <property type="component" value="Unassembled WGS sequence"/>
</dbReference>
<dbReference type="Gene3D" id="3.30.200.20">
    <property type="entry name" value="Phosphorylase Kinase, domain 1"/>
    <property type="match status" value="1"/>
</dbReference>
<keyword evidence="3" id="KW-0808">Transferase</keyword>
<dbReference type="GO" id="GO:0004674">
    <property type="term" value="F:protein serine/threonine kinase activity"/>
    <property type="evidence" value="ECO:0007669"/>
    <property type="project" value="UniProtKB-KW"/>
</dbReference>
<evidence type="ECO:0000256" key="4">
    <source>
        <dbReference type="ARBA" id="ARBA00022741"/>
    </source>
</evidence>
<dbReference type="InterPro" id="IPR008271">
    <property type="entry name" value="Ser/Thr_kinase_AS"/>
</dbReference>
<dbReference type="GO" id="GO:0007165">
    <property type="term" value="P:signal transduction"/>
    <property type="evidence" value="ECO:0007669"/>
    <property type="project" value="TreeGrafter"/>
</dbReference>
<keyword evidence="6" id="KW-0067">ATP-binding</keyword>
<dbReference type="GO" id="GO:0005737">
    <property type="term" value="C:cytoplasm"/>
    <property type="evidence" value="ECO:0007669"/>
    <property type="project" value="TreeGrafter"/>
</dbReference>
<feature type="domain" description="Protein kinase" evidence="7">
    <location>
        <begin position="34"/>
        <end position="316"/>
    </location>
</feature>
<dbReference type="FunFam" id="1.10.510.10:FF:000624">
    <property type="entry name" value="Mitogen-activated protein kinase"/>
    <property type="match status" value="1"/>
</dbReference>
<evidence type="ECO:0000313" key="8">
    <source>
        <dbReference type="EMBL" id="TNY18328.1"/>
    </source>
</evidence>
<dbReference type="GO" id="GO:0005634">
    <property type="term" value="C:nucleus"/>
    <property type="evidence" value="ECO:0007669"/>
    <property type="project" value="TreeGrafter"/>
</dbReference>
<dbReference type="STRING" id="5288.A0A5C5FNA6"/>
<organism evidence="8 9">
    <name type="scientific">Rhodotorula diobovata</name>
    <dbReference type="NCBI Taxonomy" id="5288"/>
    <lineage>
        <taxon>Eukaryota</taxon>
        <taxon>Fungi</taxon>
        <taxon>Dikarya</taxon>
        <taxon>Basidiomycota</taxon>
        <taxon>Pucciniomycotina</taxon>
        <taxon>Microbotryomycetes</taxon>
        <taxon>Sporidiobolales</taxon>
        <taxon>Sporidiobolaceae</taxon>
        <taxon>Rhodotorula</taxon>
    </lineage>
</organism>
<dbReference type="InterPro" id="IPR000719">
    <property type="entry name" value="Prot_kinase_dom"/>
</dbReference>
<reference evidence="8 9" key="1">
    <citation type="submission" date="2019-03" db="EMBL/GenBank/DDBJ databases">
        <title>Rhodosporidium diobovatum UCD-FST 08-225 genome sequencing, assembly, and annotation.</title>
        <authorList>
            <person name="Fakankun I.U."/>
            <person name="Fristensky B."/>
            <person name="Levin D.B."/>
        </authorList>
    </citation>
    <scope>NUCLEOTIDE SEQUENCE [LARGE SCALE GENOMIC DNA]</scope>
    <source>
        <strain evidence="8 9">UCD-FST 08-225</strain>
    </source>
</reference>
<evidence type="ECO:0000256" key="3">
    <source>
        <dbReference type="ARBA" id="ARBA00022679"/>
    </source>
</evidence>
<keyword evidence="4" id="KW-0547">Nucleotide-binding</keyword>
<keyword evidence="2" id="KW-0723">Serine/threonine-protein kinase</keyword>